<dbReference type="Proteomes" id="UP000276133">
    <property type="component" value="Unassembled WGS sequence"/>
</dbReference>
<dbReference type="AlphaFoldDB" id="A0A3M7P7C6"/>
<reference evidence="2 3" key="1">
    <citation type="journal article" date="2018" name="Sci. Rep.">
        <title>Genomic signatures of local adaptation to the degree of environmental predictability in rotifers.</title>
        <authorList>
            <person name="Franch-Gras L."/>
            <person name="Hahn C."/>
            <person name="Garcia-Roger E.M."/>
            <person name="Carmona M.J."/>
            <person name="Serra M."/>
            <person name="Gomez A."/>
        </authorList>
    </citation>
    <scope>NUCLEOTIDE SEQUENCE [LARGE SCALE GENOMIC DNA]</scope>
    <source>
        <strain evidence="2">HYR1</strain>
    </source>
</reference>
<feature type="signal peptide" evidence="1">
    <location>
        <begin position="1"/>
        <end position="25"/>
    </location>
</feature>
<accession>A0A3M7P7C6</accession>
<feature type="chain" id="PRO_5018176662" evidence="1">
    <location>
        <begin position="26"/>
        <end position="112"/>
    </location>
</feature>
<gene>
    <name evidence="2" type="ORF">BpHYR1_020781</name>
</gene>
<dbReference type="OrthoDB" id="6892871at2759"/>
<sequence>MRNTENLKYIFIYLFFALKTGSVSKQPHAVKKVLSERVASKAVVCQNTSQVRVVGEEHAEHVPYFTLEPVGTFEHTSNGVNGSQLVCVGLYTDAVVVAQGKKDVDEFEAVLP</sequence>
<protein>
    <submittedName>
        <fullName evidence="2">Uncharacterized protein</fullName>
    </submittedName>
</protein>
<proteinExistence type="predicted"/>
<organism evidence="2 3">
    <name type="scientific">Brachionus plicatilis</name>
    <name type="common">Marine rotifer</name>
    <name type="synonym">Brachionus muelleri</name>
    <dbReference type="NCBI Taxonomy" id="10195"/>
    <lineage>
        <taxon>Eukaryota</taxon>
        <taxon>Metazoa</taxon>
        <taxon>Spiralia</taxon>
        <taxon>Gnathifera</taxon>
        <taxon>Rotifera</taxon>
        <taxon>Eurotatoria</taxon>
        <taxon>Monogononta</taxon>
        <taxon>Pseudotrocha</taxon>
        <taxon>Ploima</taxon>
        <taxon>Brachionidae</taxon>
        <taxon>Brachionus</taxon>
    </lineage>
</organism>
<comment type="caution">
    <text evidence="2">The sequence shown here is derived from an EMBL/GenBank/DDBJ whole genome shotgun (WGS) entry which is preliminary data.</text>
</comment>
<name>A0A3M7P7C6_BRAPC</name>
<evidence type="ECO:0000256" key="1">
    <source>
        <dbReference type="SAM" id="SignalP"/>
    </source>
</evidence>
<evidence type="ECO:0000313" key="3">
    <source>
        <dbReference type="Proteomes" id="UP000276133"/>
    </source>
</evidence>
<keyword evidence="3" id="KW-1185">Reference proteome</keyword>
<evidence type="ECO:0000313" key="2">
    <source>
        <dbReference type="EMBL" id="RMZ94985.1"/>
    </source>
</evidence>
<dbReference type="EMBL" id="REGN01012685">
    <property type="protein sequence ID" value="RMZ94985.1"/>
    <property type="molecule type" value="Genomic_DNA"/>
</dbReference>
<keyword evidence="1" id="KW-0732">Signal</keyword>